<sequence>MIVSATLGEGAVQMSKAAATKRVIDVVCAHFLFQIALKDQRFALRRERSTPSAVSHSKR</sequence>
<dbReference type="EMBL" id="MK318988">
    <property type="protein sequence ID" value="QCL10482.1"/>
    <property type="molecule type" value="Genomic_DNA"/>
</dbReference>
<geneLocation type="plasmid" evidence="1">
    <name>pC6.5b</name>
</geneLocation>
<organism evidence="1">
    <name type="scientific">Rhizobium rhizogenes</name>
    <name type="common">Agrobacterium rhizogenes</name>
    <dbReference type="NCBI Taxonomy" id="359"/>
    <lineage>
        <taxon>Bacteria</taxon>
        <taxon>Pseudomonadati</taxon>
        <taxon>Pseudomonadota</taxon>
        <taxon>Alphaproteobacteria</taxon>
        <taxon>Hyphomicrobiales</taxon>
        <taxon>Rhizobiaceae</taxon>
        <taxon>Rhizobium/Agrobacterium group</taxon>
        <taxon>Rhizobium</taxon>
    </lineage>
</organism>
<keyword evidence="1" id="KW-0614">Plasmid</keyword>
<geneLocation type="plasmid" evidence="2">
    <name>pC6.5c</name>
</geneLocation>
<proteinExistence type="predicted"/>
<dbReference type="AlphaFoldDB" id="A0A7S5DSY7"/>
<accession>A0A7S5DSY7</accession>
<gene>
    <name evidence="1" type="ORF">pC6.5b_433</name>
    <name evidence="2" type="ORF">pC6.5c_589</name>
</gene>
<name>A0A7S5DSY7_RHIRH</name>
<evidence type="ECO:0000313" key="1">
    <source>
        <dbReference type="EMBL" id="QCL10327.1"/>
    </source>
</evidence>
<evidence type="ECO:0000313" key="2">
    <source>
        <dbReference type="EMBL" id="QCL10482.1"/>
    </source>
</evidence>
<reference evidence="1" key="1">
    <citation type="submission" date="2018-12" db="EMBL/GenBank/DDBJ databases">
        <title>Three Rhizobium rhizogenes strains isolated from the same crown gall tumor carry diverse plasmids.</title>
        <authorList>
            <person name="Pulawska J."/>
            <person name="Kuzmanovic N."/>
        </authorList>
    </citation>
    <scope>NUCLEOTIDE SEQUENCE</scope>
    <source>
        <strain evidence="1">C6.5</strain>
        <plasmid evidence="1">pC6.5b</plasmid>
        <plasmid evidence="2">pC6.5c</plasmid>
    </source>
</reference>
<dbReference type="EMBL" id="MK318987">
    <property type="protein sequence ID" value="QCL10327.1"/>
    <property type="molecule type" value="Genomic_DNA"/>
</dbReference>
<protein>
    <submittedName>
        <fullName evidence="1">Uncharacterized protein</fullName>
    </submittedName>
</protein>